<protein>
    <submittedName>
        <fullName evidence="2">Uncharacterized protein</fullName>
    </submittedName>
</protein>
<evidence type="ECO:0000313" key="3">
    <source>
        <dbReference type="Proteomes" id="UP000037084"/>
    </source>
</evidence>
<organism evidence="2 3">
    <name type="scientific">Streptomyces virginiae</name>
    <name type="common">Streptomyces cinnamonensis</name>
    <dbReference type="NCBI Taxonomy" id="1961"/>
    <lineage>
        <taxon>Bacteria</taxon>
        <taxon>Bacillati</taxon>
        <taxon>Actinomycetota</taxon>
        <taxon>Actinomycetes</taxon>
        <taxon>Kitasatosporales</taxon>
        <taxon>Streptomycetaceae</taxon>
        <taxon>Streptomyces</taxon>
    </lineage>
</organism>
<sequence length="155" mass="16412">MVPDAGIARQNAVEARPPSHADPVGNIPPLDRPDAFLSLTRPGDIAFAARVELSGGETMGHLHKLITGLTRGITSTYELGAGAPPGTVLEILVGKRHQLALHSGHVLGLTQLLRHAVDTIDAHASDGLCRHCYGTGRAHSLWEVEDEEPESQGKA</sequence>
<dbReference type="EMBL" id="LGUV01000360">
    <property type="protein sequence ID" value="KOG45722.1"/>
    <property type="molecule type" value="Genomic_DNA"/>
</dbReference>
<dbReference type="AlphaFoldDB" id="A0A0L8M5L0"/>
<feature type="region of interest" description="Disordered" evidence="1">
    <location>
        <begin position="1"/>
        <end position="27"/>
    </location>
</feature>
<dbReference type="Proteomes" id="UP000037084">
    <property type="component" value="Unassembled WGS sequence"/>
</dbReference>
<dbReference type="PATRIC" id="fig|1961.12.peg.6692"/>
<comment type="caution">
    <text evidence="2">The sequence shown here is derived from an EMBL/GenBank/DDBJ whole genome shotgun (WGS) entry which is preliminary data.</text>
</comment>
<name>A0A0L8M5L0_STRVG</name>
<gene>
    <name evidence="2" type="ORF">ADK75_30155</name>
</gene>
<evidence type="ECO:0000256" key="1">
    <source>
        <dbReference type="SAM" id="MobiDB-lite"/>
    </source>
</evidence>
<evidence type="ECO:0000313" key="2">
    <source>
        <dbReference type="EMBL" id="KOG45722.1"/>
    </source>
</evidence>
<proteinExistence type="predicted"/>
<accession>A0A0L8M5L0</accession>
<reference evidence="3" key="1">
    <citation type="submission" date="2015-07" db="EMBL/GenBank/DDBJ databases">
        <authorList>
            <consortium name="Consortium for Microbial Forensics and Genomics (microFORGE)"/>
            <person name="Knight B.M."/>
            <person name="Roberts D.P."/>
            <person name="Lin D."/>
            <person name="Hari K."/>
            <person name="Fletcher J."/>
            <person name="Melcher U."/>
            <person name="Blagden T."/>
            <person name="Winegar R.A."/>
        </authorList>
    </citation>
    <scope>NUCLEOTIDE SEQUENCE [LARGE SCALE GENOMIC DNA]</scope>
    <source>
        <strain evidence="3">NRRL B-1447</strain>
    </source>
</reference>